<dbReference type="AlphaFoldDB" id="W0EHL9"/>
<organism evidence="1 2">
    <name type="scientific">Desulfitobacterium metallireducens DSM 15288</name>
    <dbReference type="NCBI Taxonomy" id="871968"/>
    <lineage>
        <taxon>Bacteria</taxon>
        <taxon>Bacillati</taxon>
        <taxon>Bacillota</taxon>
        <taxon>Clostridia</taxon>
        <taxon>Eubacteriales</taxon>
        <taxon>Desulfitobacteriaceae</taxon>
        <taxon>Desulfitobacterium</taxon>
    </lineage>
</organism>
<reference evidence="1 2" key="1">
    <citation type="submission" date="2013-12" db="EMBL/GenBank/DDBJ databases">
        <authorList>
            <consortium name="DOE Joint Genome Institute"/>
            <person name="Smidt H."/>
            <person name="Huntemann M."/>
            <person name="Han J."/>
            <person name="Chen A."/>
            <person name="Kyrpides N."/>
            <person name="Mavromatis K."/>
            <person name="Markowitz V."/>
            <person name="Palaniappan K."/>
            <person name="Ivanova N."/>
            <person name="Schaumberg A."/>
            <person name="Pati A."/>
            <person name="Liolios K."/>
            <person name="Nordberg H.P."/>
            <person name="Cantor M.N."/>
            <person name="Hua S.X."/>
            <person name="Woyke T."/>
        </authorList>
    </citation>
    <scope>NUCLEOTIDE SEQUENCE [LARGE SCALE GENOMIC DNA]</scope>
    <source>
        <strain evidence="2">DSM 15288</strain>
    </source>
</reference>
<dbReference type="EMBL" id="CP007032">
    <property type="protein sequence ID" value="AHF08684.1"/>
    <property type="molecule type" value="Genomic_DNA"/>
</dbReference>
<dbReference type="STRING" id="871968.DESME_14420"/>
<dbReference type="Proteomes" id="UP000010847">
    <property type="component" value="Chromosome"/>
</dbReference>
<sequence>MFIRRFGPILLGFLLFGLTLVGMKPLTEYVCNQLWLNHPGTIEAVGRRAYDEVMLGNVLQAKALATPEVLPFYGSSELGTGFEFNPSTLFNQRDEGFKPFIIGRGSVQSLVNILNLAGQDHLQGRKMVFTFSPDWFAERHGLENDRLAMNSSPLHIYQTMLSPSLPAELKREIAQRILDIPQVLQDDPFLEQYLQAYKAPGMFSQIKRIAYWPQAEIECAALEVQDALKIRYLLNVVKEHPSIPVSPEIANQPWNTVIKKSEQRGKALISNKLNILDSLYEKTTKPETKKAWSILKLYPSKEYDDFDLMLRVLQQKGVKPLFVLIPANGLWADYAGFSPQERQDYYQRMRSMIQAKGFEIADFSSQEYEPYFMQDMWHIGTKGWAEVDKVINQYVHE</sequence>
<dbReference type="NCBIfam" id="TIGR04092">
    <property type="entry name" value="LTA_DltD"/>
    <property type="match status" value="1"/>
</dbReference>
<dbReference type="Pfam" id="PF04914">
    <property type="entry name" value="DltD"/>
    <property type="match status" value="1"/>
</dbReference>
<evidence type="ECO:0008006" key="3">
    <source>
        <dbReference type="Google" id="ProtNLM"/>
    </source>
</evidence>
<dbReference type="eggNOG" id="COG3966">
    <property type="taxonomic scope" value="Bacteria"/>
</dbReference>
<dbReference type="KEGG" id="dmt:DESME_14420"/>
<dbReference type="HOGENOM" id="CLU_050505_1_0_9"/>
<gene>
    <name evidence="1" type="ORF">DESME_14420</name>
</gene>
<accession>W0EHL9</accession>
<evidence type="ECO:0000313" key="1">
    <source>
        <dbReference type="EMBL" id="AHF08684.1"/>
    </source>
</evidence>
<dbReference type="PANTHER" id="PTHR40039:SF1">
    <property type="entry name" value="PROTEIN DLTD"/>
    <property type="match status" value="1"/>
</dbReference>
<dbReference type="PANTHER" id="PTHR40039">
    <property type="entry name" value="PROTEIN DLTD"/>
    <property type="match status" value="1"/>
</dbReference>
<dbReference type="InterPro" id="IPR023896">
    <property type="entry name" value="LTA_DltD"/>
</dbReference>
<protein>
    <recommendedName>
        <fullName evidence="3">Protein DltD</fullName>
    </recommendedName>
</protein>
<dbReference type="SUPFAM" id="SSF52266">
    <property type="entry name" value="SGNH hydrolase"/>
    <property type="match status" value="1"/>
</dbReference>
<evidence type="ECO:0000313" key="2">
    <source>
        <dbReference type="Proteomes" id="UP000010847"/>
    </source>
</evidence>
<dbReference type="RefSeq" id="WP_006718025.1">
    <property type="nucleotide sequence ID" value="NZ_CP007032.1"/>
</dbReference>
<dbReference type="InterPro" id="IPR006998">
    <property type="entry name" value="DltD"/>
</dbReference>
<proteinExistence type="predicted"/>
<keyword evidence="2" id="KW-1185">Reference proteome</keyword>
<name>W0EHL9_9FIRM</name>